<dbReference type="Proteomes" id="UP000434409">
    <property type="component" value="Unassembled WGS sequence"/>
</dbReference>
<evidence type="ECO:0000313" key="3">
    <source>
        <dbReference type="Proteomes" id="UP000434409"/>
    </source>
</evidence>
<keyword evidence="1" id="KW-0472">Membrane</keyword>
<feature type="transmembrane region" description="Helical" evidence="1">
    <location>
        <begin position="33"/>
        <end position="55"/>
    </location>
</feature>
<feature type="transmembrane region" description="Helical" evidence="1">
    <location>
        <begin position="109"/>
        <end position="129"/>
    </location>
</feature>
<keyword evidence="3" id="KW-1185">Reference proteome</keyword>
<dbReference type="Gene3D" id="1.10.1760.20">
    <property type="match status" value="1"/>
</dbReference>
<dbReference type="EMBL" id="VULY01000018">
    <property type="protein sequence ID" value="MSR94276.1"/>
    <property type="molecule type" value="Genomic_DNA"/>
</dbReference>
<evidence type="ECO:0000256" key="1">
    <source>
        <dbReference type="SAM" id="Phobius"/>
    </source>
</evidence>
<dbReference type="RefSeq" id="WP_154477817.1">
    <property type="nucleotide sequence ID" value="NZ_JAQYBV010000069.1"/>
</dbReference>
<feature type="transmembrane region" description="Helical" evidence="1">
    <location>
        <begin position="7"/>
        <end position="27"/>
    </location>
</feature>
<keyword evidence="1" id="KW-1133">Transmembrane helix</keyword>
<organism evidence="2 3">
    <name type="scientific">Suipraeoptans intestinalis</name>
    <dbReference type="NCBI Taxonomy" id="2606628"/>
    <lineage>
        <taxon>Bacteria</taxon>
        <taxon>Bacillati</taxon>
        <taxon>Bacillota</taxon>
        <taxon>Clostridia</taxon>
        <taxon>Lachnospirales</taxon>
        <taxon>Lachnospiraceae</taxon>
        <taxon>Suipraeoptans</taxon>
    </lineage>
</organism>
<proteinExistence type="predicted"/>
<gene>
    <name evidence="2" type="ORF">FYJ34_08410</name>
</gene>
<feature type="transmembrane region" description="Helical" evidence="1">
    <location>
        <begin position="67"/>
        <end position="97"/>
    </location>
</feature>
<reference evidence="2 3" key="1">
    <citation type="submission" date="2019-08" db="EMBL/GenBank/DDBJ databases">
        <title>In-depth cultivation of the pig gut microbiome towards novel bacterial diversity and tailored functional studies.</title>
        <authorList>
            <person name="Wylensek D."/>
            <person name="Hitch T.C.A."/>
            <person name="Clavel T."/>
        </authorList>
    </citation>
    <scope>NUCLEOTIDE SEQUENCE [LARGE SCALE GENOMIC DNA]</scope>
    <source>
        <strain evidence="2 3">68-1-5</strain>
    </source>
</reference>
<comment type="caution">
    <text evidence="2">The sequence shown here is derived from an EMBL/GenBank/DDBJ whole genome shotgun (WGS) entry which is preliminary data.</text>
</comment>
<evidence type="ECO:0000313" key="2">
    <source>
        <dbReference type="EMBL" id="MSR94276.1"/>
    </source>
</evidence>
<feature type="transmembrane region" description="Helical" evidence="1">
    <location>
        <begin position="156"/>
        <end position="176"/>
    </location>
</feature>
<accession>A0A6N7V300</accession>
<dbReference type="NCBIfam" id="TIGR02185">
    <property type="entry name" value="Trep_Strep"/>
    <property type="match status" value="1"/>
</dbReference>
<dbReference type="Pfam" id="PF09605">
    <property type="entry name" value="Trep_Strep"/>
    <property type="match status" value="1"/>
</dbReference>
<protein>
    <submittedName>
        <fullName evidence="2">MptD family putative ECF transporter S component</fullName>
    </submittedName>
</protein>
<dbReference type="AlphaFoldDB" id="A0A6N7V300"/>
<dbReference type="InterPro" id="IPR011733">
    <property type="entry name" value="CHP02185_IM"/>
</dbReference>
<name>A0A6N7V300_9FIRM</name>
<keyword evidence="1" id="KW-0812">Transmembrane</keyword>
<sequence>MDNKLRVKDLVLVAAFSVLGILFMYLIPMPFLFTPYTILISPIVQSLFLALPFVLTGAKVQKKWAMLIYCVIWGIGGIMPYYIGMMVAAGIIAELLVSKSKNRFKGLSLSFVLAMLFHYVGGTVIPYMITREQQLDMVKQMYGQGYAMKMQELRTIPMMAVIAVAIIVVSVIGTHISKKFCKKHFSIEKV</sequence>